<dbReference type="Gene3D" id="3.40.630.30">
    <property type="match status" value="1"/>
</dbReference>
<feature type="domain" description="N-acetyltransferase" evidence="3">
    <location>
        <begin position="100"/>
        <end position="240"/>
    </location>
</feature>
<reference evidence="4 5" key="1">
    <citation type="submission" date="2023-04" db="EMBL/GenBank/DDBJ databases">
        <title>Marinoamorphus aggregata gen. nov., sp. Nov., isolate from tissue of brittle star Ophioplocus japonicus.</title>
        <authorList>
            <person name="Kawano K."/>
            <person name="Sawayama S."/>
            <person name="Nakagawa S."/>
        </authorList>
    </citation>
    <scope>NUCLEOTIDE SEQUENCE [LARGE SCALE GENOMIC DNA]</scope>
    <source>
        <strain evidence="4 5">NKW23</strain>
    </source>
</reference>
<proteinExistence type="predicted"/>
<accession>A0ABQ6LR50</accession>
<keyword evidence="1" id="KW-0808">Transferase</keyword>
<dbReference type="CDD" id="cd04301">
    <property type="entry name" value="NAT_SF"/>
    <property type="match status" value="1"/>
</dbReference>
<dbReference type="RefSeq" id="WP_285673355.1">
    <property type="nucleotide sequence ID" value="NZ_BSYI01000034.1"/>
</dbReference>
<dbReference type="Pfam" id="PF00583">
    <property type="entry name" value="Acetyltransf_1"/>
    <property type="match status" value="1"/>
</dbReference>
<dbReference type="InterPro" id="IPR016181">
    <property type="entry name" value="Acyl_CoA_acyltransferase"/>
</dbReference>
<dbReference type="SUPFAM" id="SSF55729">
    <property type="entry name" value="Acyl-CoA N-acyltransferases (Nat)"/>
    <property type="match status" value="1"/>
</dbReference>
<gene>
    <name evidence="4" type="ORF">LNKW23_35430</name>
</gene>
<evidence type="ECO:0000256" key="1">
    <source>
        <dbReference type="ARBA" id="ARBA00022679"/>
    </source>
</evidence>
<dbReference type="InterPro" id="IPR000182">
    <property type="entry name" value="GNAT_dom"/>
</dbReference>
<dbReference type="PROSITE" id="PS51186">
    <property type="entry name" value="GNAT"/>
    <property type="match status" value="1"/>
</dbReference>
<dbReference type="Proteomes" id="UP001239909">
    <property type="component" value="Unassembled WGS sequence"/>
</dbReference>
<dbReference type="InterPro" id="IPR050680">
    <property type="entry name" value="YpeA/RimI_acetyltransf"/>
</dbReference>
<name>A0ABQ6LR50_9RHOB</name>
<comment type="caution">
    <text evidence="4">The sequence shown here is derived from an EMBL/GenBank/DDBJ whole genome shotgun (WGS) entry which is preliminary data.</text>
</comment>
<evidence type="ECO:0000313" key="5">
    <source>
        <dbReference type="Proteomes" id="UP001239909"/>
    </source>
</evidence>
<dbReference type="EMBL" id="BSYI01000034">
    <property type="protein sequence ID" value="GMG84328.1"/>
    <property type="molecule type" value="Genomic_DNA"/>
</dbReference>
<evidence type="ECO:0000313" key="4">
    <source>
        <dbReference type="EMBL" id="GMG84328.1"/>
    </source>
</evidence>
<protein>
    <submittedName>
        <fullName evidence="4">GNAT family N-acetyltransferase</fullName>
    </submittedName>
</protein>
<keyword evidence="2" id="KW-0012">Acyltransferase</keyword>
<sequence length="240" mass="24451">MNASPSAERLLAAIDATWPPAEIRAADGWLLRRGAGGGKRVSAASAGRPGAVPEIDAAVAGLAAWGQGPLFRLSPGEEALDAALEARGLAVVDPTVVHVAPVVSLTDDRDETARVIRASTPIALVEEIWAAGGIGPGRLAVMARAAGPRITLIARIGDRPVGVGFIACDGAVAMLHAVEVLAAARRRGAGEMLLRGAANWAAEQGAEVLALAVTEANAPARALYAKLGMGVAARYHYRAG</sequence>
<evidence type="ECO:0000259" key="3">
    <source>
        <dbReference type="PROSITE" id="PS51186"/>
    </source>
</evidence>
<organism evidence="4 5">
    <name type="scientific">Paralimibaculum aggregatum</name>
    <dbReference type="NCBI Taxonomy" id="3036245"/>
    <lineage>
        <taxon>Bacteria</taxon>
        <taxon>Pseudomonadati</taxon>
        <taxon>Pseudomonadota</taxon>
        <taxon>Alphaproteobacteria</taxon>
        <taxon>Rhodobacterales</taxon>
        <taxon>Paracoccaceae</taxon>
        <taxon>Paralimibaculum</taxon>
    </lineage>
</organism>
<evidence type="ECO:0000256" key="2">
    <source>
        <dbReference type="ARBA" id="ARBA00023315"/>
    </source>
</evidence>
<keyword evidence="5" id="KW-1185">Reference proteome</keyword>
<dbReference type="PANTHER" id="PTHR43420">
    <property type="entry name" value="ACETYLTRANSFERASE"/>
    <property type="match status" value="1"/>
</dbReference>